<keyword evidence="1 3" id="KW-0863">Zinc-finger</keyword>
<feature type="compositionally biased region" description="Low complexity" evidence="4">
    <location>
        <begin position="718"/>
        <end position="732"/>
    </location>
</feature>
<keyword evidence="2" id="KW-0862">Zinc</keyword>
<feature type="compositionally biased region" description="Polar residues" evidence="4">
    <location>
        <begin position="738"/>
        <end position="764"/>
    </location>
</feature>
<dbReference type="PANTHER" id="PTHR46171">
    <property type="entry name" value="GH10160P"/>
    <property type="match status" value="1"/>
</dbReference>
<feature type="region of interest" description="Disordered" evidence="4">
    <location>
        <begin position="606"/>
        <end position="633"/>
    </location>
</feature>
<feature type="compositionally biased region" description="Polar residues" evidence="4">
    <location>
        <begin position="1045"/>
        <end position="1088"/>
    </location>
</feature>
<proteinExistence type="predicted"/>
<feature type="compositionally biased region" description="Basic residues" evidence="4">
    <location>
        <begin position="315"/>
        <end position="324"/>
    </location>
</feature>
<feature type="region of interest" description="Disordered" evidence="4">
    <location>
        <begin position="1319"/>
        <end position="1396"/>
    </location>
</feature>
<feature type="compositionally biased region" description="Low complexity" evidence="4">
    <location>
        <begin position="1366"/>
        <end position="1377"/>
    </location>
</feature>
<comment type="caution">
    <text evidence="6">The sequence shown here is derived from an EMBL/GenBank/DDBJ whole genome shotgun (WGS) entry which is preliminary data.</text>
</comment>
<feature type="compositionally biased region" description="Polar residues" evidence="4">
    <location>
        <begin position="623"/>
        <end position="633"/>
    </location>
</feature>
<dbReference type="PROSITE" id="PS50089">
    <property type="entry name" value="ZF_RING_2"/>
    <property type="match status" value="1"/>
</dbReference>
<feature type="compositionally biased region" description="Polar residues" evidence="4">
    <location>
        <begin position="994"/>
        <end position="1004"/>
    </location>
</feature>
<feature type="compositionally biased region" description="Basic residues" evidence="4">
    <location>
        <begin position="67"/>
        <end position="80"/>
    </location>
</feature>
<feature type="region of interest" description="Disordered" evidence="4">
    <location>
        <begin position="705"/>
        <end position="801"/>
    </location>
</feature>
<feature type="compositionally biased region" description="Low complexity" evidence="4">
    <location>
        <begin position="56"/>
        <end position="66"/>
    </location>
</feature>
<evidence type="ECO:0000256" key="1">
    <source>
        <dbReference type="ARBA" id="ARBA00022771"/>
    </source>
</evidence>
<feature type="region of interest" description="Disordered" evidence="4">
    <location>
        <begin position="306"/>
        <end position="354"/>
    </location>
</feature>
<feature type="region of interest" description="Disordered" evidence="4">
    <location>
        <begin position="230"/>
        <end position="294"/>
    </location>
</feature>
<feature type="compositionally biased region" description="Basic residues" evidence="4">
    <location>
        <begin position="339"/>
        <end position="350"/>
    </location>
</feature>
<evidence type="ECO:0000313" key="7">
    <source>
        <dbReference type="Proteomes" id="UP000887458"/>
    </source>
</evidence>
<feature type="domain" description="RING-type" evidence="5">
    <location>
        <begin position="1486"/>
        <end position="1527"/>
    </location>
</feature>
<feature type="compositionally biased region" description="Basic residues" evidence="4">
    <location>
        <begin position="243"/>
        <end position="266"/>
    </location>
</feature>
<feature type="region of interest" description="Disordered" evidence="4">
    <location>
        <begin position="1235"/>
        <end position="1279"/>
    </location>
</feature>
<dbReference type="PANTHER" id="PTHR46171:SF3">
    <property type="entry name" value="GH10160P"/>
    <property type="match status" value="1"/>
</dbReference>
<dbReference type="Pfam" id="PF13639">
    <property type="entry name" value="zf-RING_2"/>
    <property type="match status" value="1"/>
</dbReference>
<feature type="region of interest" description="Disordered" evidence="4">
    <location>
        <begin position="160"/>
        <end position="202"/>
    </location>
</feature>
<feature type="region of interest" description="Disordered" evidence="4">
    <location>
        <begin position="567"/>
        <end position="594"/>
    </location>
</feature>
<feature type="compositionally biased region" description="Basic and acidic residues" evidence="4">
    <location>
        <begin position="765"/>
        <end position="780"/>
    </location>
</feature>
<feature type="region of interest" description="Disordered" evidence="4">
    <location>
        <begin position="661"/>
        <end position="686"/>
    </location>
</feature>
<dbReference type="CDD" id="cd16472">
    <property type="entry name" value="RING-H2_RNF38-like"/>
    <property type="match status" value="1"/>
</dbReference>
<protein>
    <submittedName>
        <fullName evidence="6">E3 ubiquitin-protein ligase rnf38</fullName>
    </submittedName>
</protein>
<evidence type="ECO:0000256" key="3">
    <source>
        <dbReference type="PROSITE-ProRule" id="PRU00175"/>
    </source>
</evidence>
<sequence length="1538" mass="168978">MVLQETASTTGLPSSGHHHTLVRHPHHHHLHPHHHNHHLNHPHSQYVQQPSLLNGQQQQQQQQQSSHPHHHHHQHHHRHQLSVNGLAASASGAMSTGGTVGPTSAQPPPAHLSTYPAHNHRNNHHHPGHVHRHNTTVGSVGCSGLAICVPLLHDGSNAGTSTGLVSPPSSTSIAHRQHSRTFATTPADNPSTSISTLDSNPNERQSSLANVYLTAAAVAAAQFDPSSVFTNSENGSASSQIHHPIRSPGHHHRRHRNNHHHSHAAHHQSNVSTRSSQMPSLTNSQQQPSVATSAMDVVEDHVDQTQRPNIDTSNGHHHFHRSRHYQIDPCDAPDDILSRKSKSPSRKRRRTDFAGTSIALNHFRNLVVESSSPPLPSQDSIPGEDDVSANDGGGGTDRLESWVALVSPQPQPQPHTSSPNTDLEPIVAVNSNVELVQNEPSPNNGDYHHHYNTVLQQTLETAAEVSSMDDLIETNEPLNVFSNHNVLDESQNHTSSSSASASSSWNRRTVITSASSQGDENVATNTNSGQRSIINAHLSPSIQSTNHDNNNNFLNGQQQLTISRLMNNSNNDMNGQDPDDNGDNERNSGENDDEEYVKCRARLHSNAQTSTDLDNEEAHEENGSTLSDAQSFDSNAATIDSTSEASMALYSSSAASIQTMDSALSVPRSQSPQSSSSSSSSNGSVPSTIPASSFFMNSHCHNSNRQSAATLSVEHDQSTLSSSPQSNNSVSNAFPPLFQQQNNESSYSANQTPSVASANVNANDTVERSQQTDHHYHQVERQSNNSANQESTVNNTTASTADVHSGCPYFQRLNNLRTLPNINRPNNDYNNTQHLGTNFSNSHGHTQLPATATNAATSDIHRQANRLSSNRPSRRYHRILNHQMPPTQPPLSIPQQTNMESNETGSYSRLPAAFLLFDQSSPSFHYSDPRLFELINEYFPNGAGAYPHMFHSSALAANSNSTRNVVSDSMIDFNNPQSVHWLYHLLMQDPQLVPHSQQQTMGPISNSSQQTTQQCSNSRSQSNTGQSHQSNSSTNSSQIRHQDRNANNYPMYSSHQPHPSHQMNYMNSRVPRTTSDRSNSGVNISQNGMSLGQTQSQFLRPEWQRSASAATTTASASGVPVLRLYNNQVGALAPTYDHRLINPILSLLLPQSSQATPTTSLQQLRTSTATTNGHSSSIHSLPPTAPVLPNVATLPQIDNFGLTQNIDQLSPPLFILPAGNYPPPSPLSQIRRIQRQNETSNSCNSSNNQSSQQHQHQQQQQSSHLRSTQHQQQVSSTSAQVSANMFNPFANLAASTAATNSSFHNRFHPIVSNASSAIHHTSSASQNHHHNGMHQNQQQHHHHHHHHNSANQARPGVNNPSFVPRITNFINNNTSSSGRPTINRASGHHHHHPHQPPFAFLSPLAIPNFDRRFSEWSDLPLFPPNTLHNSLFNDNMPEAENYEALLSLAERLGEAKPRGLNKSEIDQLPSYRYKPEISAETDQTSCVICICDFEAKQNLRVLPCHHEFHARCIDKWLKTNRTCPICRRDSTALIQEAD</sequence>
<dbReference type="Gene3D" id="3.30.40.10">
    <property type="entry name" value="Zinc/RING finger domain, C3HC4 (zinc finger)"/>
    <property type="match status" value="1"/>
</dbReference>
<feature type="compositionally biased region" description="Polar residues" evidence="4">
    <location>
        <begin position="45"/>
        <end position="55"/>
    </location>
</feature>
<feature type="compositionally biased region" description="Low complexity" evidence="4">
    <location>
        <begin position="1005"/>
        <end position="1038"/>
    </location>
</feature>
<keyword evidence="7" id="KW-1185">Reference proteome</keyword>
<feature type="region of interest" description="Disordered" evidence="4">
    <location>
        <begin position="369"/>
        <end position="398"/>
    </location>
</feature>
<feature type="compositionally biased region" description="Basic residues" evidence="4">
    <location>
        <begin position="118"/>
        <end position="134"/>
    </location>
</feature>
<evidence type="ECO:0000259" key="5">
    <source>
        <dbReference type="PROSITE" id="PS50089"/>
    </source>
</evidence>
<feature type="compositionally biased region" description="Polar residues" evidence="4">
    <location>
        <begin position="230"/>
        <end position="240"/>
    </location>
</feature>
<reference evidence="6 7" key="2">
    <citation type="journal article" date="2022" name="Mol. Biol. Evol.">
        <title>Comparative Genomics Reveals Insights into the Divergent Evolution of Astigmatic Mites and Household Pest Adaptations.</title>
        <authorList>
            <person name="Xiong Q."/>
            <person name="Wan A.T."/>
            <person name="Liu X."/>
            <person name="Fung C.S."/>
            <person name="Xiao X."/>
            <person name="Malainual N."/>
            <person name="Hou J."/>
            <person name="Wang L."/>
            <person name="Wang M."/>
            <person name="Yang K.Y."/>
            <person name="Cui Y."/>
            <person name="Leung E.L."/>
            <person name="Nong W."/>
            <person name="Shin S.K."/>
            <person name="Au S.W."/>
            <person name="Jeong K.Y."/>
            <person name="Chew F.T."/>
            <person name="Hui J.H."/>
            <person name="Leung T.F."/>
            <person name="Tungtrongchitr A."/>
            <person name="Zhong N."/>
            <person name="Liu Z."/>
            <person name="Tsui S.K."/>
        </authorList>
    </citation>
    <scope>NUCLEOTIDE SEQUENCE [LARGE SCALE GENOMIC DNA]</scope>
    <source>
        <strain evidence="6">Derp</strain>
    </source>
</reference>
<feature type="compositionally biased region" description="Low complexity" evidence="4">
    <location>
        <begin position="665"/>
        <end position="686"/>
    </location>
</feature>
<name>A0ABQ8JKD3_DERPT</name>
<feature type="compositionally biased region" description="Polar residues" evidence="4">
    <location>
        <begin position="1"/>
        <end position="13"/>
    </location>
</feature>
<feature type="region of interest" description="Disordered" evidence="4">
    <location>
        <begin position="1"/>
        <end position="135"/>
    </location>
</feature>
<feature type="compositionally biased region" description="Low complexity" evidence="4">
    <location>
        <begin position="1240"/>
        <end position="1279"/>
    </location>
</feature>
<dbReference type="SUPFAM" id="SSF57850">
    <property type="entry name" value="RING/U-box"/>
    <property type="match status" value="1"/>
</dbReference>
<dbReference type="SMART" id="SM00184">
    <property type="entry name" value="RING"/>
    <property type="match status" value="1"/>
</dbReference>
<keyword evidence="1 3" id="KW-0479">Metal-binding</keyword>
<dbReference type="InterPro" id="IPR013083">
    <property type="entry name" value="Znf_RING/FYVE/PHD"/>
</dbReference>
<organism evidence="6 7">
    <name type="scientific">Dermatophagoides pteronyssinus</name>
    <name type="common">European house dust mite</name>
    <dbReference type="NCBI Taxonomy" id="6956"/>
    <lineage>
        <taxon>Eukaryota</taxon>
        <taxon>Metazoa</taxon>
        <taxon>Ecdysozoa</taxon>
        <taxon>Arthropoda</taxon>
        <taxon>Chelicerata</taxon>
        <taxon>Arachnida</taxon>
        <taxon>Acari</taxon>
        <taxon>Acariformes</taxon>
        <taxon>Sarcoptiformes</taxon>
        <taxon>Astigmata</taxon>
        <taxon>Psoroptidia</taxon>
        <taxon>Analgoidea</taxon>
        <taxon>Pyroglyphidae</taxon>
        <taxon>Dermatophagoidinae</taxon>
        <taxon>Dermatophagoides</taxon>
    </lineage>
</organism>
<evidence type="ECO:0000256" key="2">
    <source>
        <dbReference type="ARBA" id="ARBA00022833"/>
    </source>
</evidence>
<dbReference type="EMBL" id="NJHN03000034">
    <property type="protein sequence ID" value="KAH9423068.1"/>
    <property type="molecule type" value="Genomic_DNA"/>
</dbReference>
<evidence type="ECO:0000313" key="6">
    <source>
        <dbReference type="EMBL" id="KAH9423068.1"/>
    </source>
</evidence>
<gene>
    <name evidence="6" type="primary">RNF38</name>
    <name evidence="6" type="ORF">DERP_007660</name>
</gene>
<feature type="compositionally biased region" description="Polar residues" evidence="4">
    <location>
        <begin position="268"/>
        <end position="292"/>
    </location>
</feature>
<accession>A0ABQ8JKD3</accession>
<dbReference type="Proteomes" id="UP000887458">
    <property type="component" value="Unassembled WGS sequence"/>
</dbReference>
<dbReference type="InterPro" id="IPR001841">
    <property type="entry name" value="Znf_RING"/>
</dbReference>
<feature type="compositionally biased region" description="Polar residues" evidence="4">
    <location>
        <begin position="781"/>
        <end position="801"/>
    </location>
</feature>
<feature type="compositionally biased region" description="Low complexity" evidence="4">
    <location>
        <begin position="85"/>
        <end position="97"/>
    </location>
</feature>
<feature type="compositionally biased region" description="Basic residues" evidence="4">
    <location>
        <begin position="16"/>
        <end position="41"/>
    </location>
</feature>
<evidence type="ECO:0000256" key="4">
    <source>
        <dbReference type="SAM" id="MobiDB-lite"/>
    </source>
</evidence>
<reference evidence="6 7" key="1">
    <citation type="journal article" date="2018" name="J. Allergy Clin. Immunol.">
        <title>High-quality assembly of Dermatophagoides pteronyssinus genome and transcriptome reveals a wide range of novel allergens.</title>
        <authorList>
            <person name="Liu X.Y."/>
            <person name="Yang K.Y."/>
            <person name="Wang M.Q."/>
            <person name="Kwok J.S."/>
            <person name="Zeng X."/>
            <person name="Yang Z."/>
            <person name="Xiao X.J."/>
            <person name="Lau C.P."/>
            <person name="Li Y."/>
            <person name="Huang Z.M."/>
            <person name="Ba J.G."/>
            <person name="Yim A.K."/>
            <person name="Ouyang C.Y."/>
            <person name="Ngai S.M."/>
            <person name="Chan T.F."/>
            <person name="Leung E.L."/>
            <person name="Liu L."/>
            <person name="Liu Z.G."/>
            <person name="Tsui S.K."/>
        </authorList>
    </citation>
    <scope>NUCLEOTIDE SEQUENCE [LARGE SCALE GENOMIC DNA]</scope>
    <source>
        <strain evidence="6">Derp</strain>
    </source>
</reference>
<feature type="compositionally biased region" description="Basic residues" evidence="4">
    <location>
        <begin position="1339"/>
        <end position="1348"/>
    </location>
</feature>
<feature type="region of interest" description="Disordered" evidence="4">
    <location>
        <begin position="994"/>
        <end position="1088"/>
    </location>
</feature>